<dbReference type="EMBL" id="JAINUF010000011">
    <property type="protein sequence ID" value="KAJ8346514.1"/>
    <property type="molecule type" value="Genomic_DNA"/>
</dbReference>
<protein>
    <recommendedName>
        <fullName evidence="1">Endonuclease/exonuclease/phosphatase domain-containing protein</fullName>
    </recommendedName>
</protein>
<dbReference type="SUPFAM" id="SSF56219">
    <property type="entry name" value="DNase I-like"/>
    <property type="match status" value="1"/>
</dbReference>
<comment type="caution">
    <text evidence="2">The sequence shown here is derived from an EMBL/GenBank/DDBJ whole genome shotgun (WGS) entry which is preliminary data.</text>
</comment>
<dbReference type="PANTHER" id="PTHR33776">
    <property type="entry name" value="ENDO/EXONUCLEASE/PHOSPHATASE DOMAIN-CONTAINING PROTEIN"/>
    <property type="match status" value="1"/>
</dbReference>
<proteinExistence type="predicted"/>
<feature type="domain" description="Endonuclease/exonuclease/phosphatase" evidence="1">
    <location>
        <begin position="281"/>
        <end position="384"/>
    </location>
</feature>
<dbReference type="OrthoDB" id="419189at2759"/>
<dbReference type="Gene3D" id="3.60.10.10">
    <property type="entry name" value="Endonuclease/exonuclease/phosphatase"/>
    <property type="match status" value="1"/>
</dbReference>
<reference evidence="2" key="1">
    <citation type="journal article" date="2023" name="Science">
        <title>Genome structures resolve the early diversification of teleost fishes.</title>
        <authorList>
            <person name="Parey E."/>
            <person name="Louis A."/>
            <person name="Montfort J."/>
            <person name="Bouchez O."/>
            <person name="Roques C."/>
            <person name="Iampietro C."/>
            <person name="Lluch J."/>
            <person name="Castinel A."/>
            <person name="Donnadieu C."/>
            <person name="Desvignes T."/>
            <person name="Floi Bucao C."/>
            <person name="Jouanno E."/>
            <person name="Wen M."/>
            <person name="Mejri S."/>
            <person name="Dirks R."/>
            <person name="Jansen H."/>
            <person name="Henkel C."/>
            <person name="Chen W.J."/>
            <person name="Zahm M."/>
            <person name="Cabau C."/>
            <person name="Klopp C."/>
            <person name="Thompson A.W."/>
            <person name="Robinson-Rechavi M."/>
            <person name="Braasch I."/>
            <person name="Lecointre G."/>
            <person name="Bobe J."/>
            <person name="Postlethwait J.H."/>
            <person name="Berthelot C."/>
            <person name="Roest Crollius H."/>
            <person name="Guiguen Y."/>
        </authorList>
    </citation>
    <scope>NUCLEOTIDE SEQUENCE</scope>
    <source>
        <strain evidence="2">WJC10195</strain>
    </source>
</reference>
<evidence type="ECO:0000313" key="3">
    <source>
        <dbReference type="Proteomes" id="UP001152622"/>
    </source>
</evidence>
<keyword evidence="3" id="KW-1185">Reference proteome</keyword>
<dbReference type="InterPro" id="IPR005135">
    <property type="entry name" value="Endo/exonuclease/phosphatase"/>
</dbReference>
<name>A0A9Q1EWW0_SYNKA</name>
<dbReference type="Proteomes" id="UP001152622">
    <property type="component" value="Chromosome 11"/>
</dbReference>
<dbReference type="AlphaFoldDB" id="A0A9Q1EWW0"/>
<organism evidence="2 3">
    <name type="scientific">Synaphobranchus kaupii</name>
    <name type="common">Kaup's arrowtooth eel</name>
    <dbReference type="NCBI Taxonomy" id="118154"/>
    <lineage>
        <taxon>Eukaryota</taxon>
        <taxon>Metazoa</taxon>
        <taxon>Chordata</taxon>
        <taxon>Craniata</taxon>
        <taxon>Vertebrata</taxon>
        <taxon>Euteleostomi</taxon>
        <taxon>Actinopterygii</taxon>
        <taxon>Neopterygii</taxon>
        <taxon>Teleostei</taxon>
        <taxon>Anguilliformes</taxon>
        <taxon>Synaphobranchidae</taxon>
        <taxon>Synaphobranchus</taxon>
    </lineage>
</organism>
<evidence type="ECO:0000313" key="2">
    <source>
        <dbReference type="EMBL" id="KAJ8346514.1"/>
    </source>
</evidence>
<dbReference type="InterPro" id="IPR036691">
    <property type="entry name" value="Endo/exonu/phosph_ase_sf"/>
</dbReference>
<dbReference type="GO" id="GO:0003824">
    <property type="term" value="F:catalytic activity"/>
    <property type="evidence" value="ECO:0007669"/>
    <property type="project" value="InterPro"/>
</dbReference>
<dbReference type="PANTHER" id="PTHR33776:SF3">
    <property type="entry name" value="PHD-TYPE DOMAIN-CONTAINING PROTEIN"/>
    <property type="match status" value="1"/>
</dbReference>
<sequence>MLKNKFNKERWPLVDIHVQAQEVEQRFGGRGKKRSGLQEEEWQHWHSLRISPTAQYEGNAIGQTSLRMMISRLRVERMHSARRCISGRCRQSAKEPNIGSLQDRMKQTARERDVFIKQHDTKEVLQQYPALRLPAIIFSEMKEKFNIDLDRMILSGFGTMADRIIAEANRRGLGAEMLSLYNRALLSHAEDAHKGLKVTASILLLPYLLNDDPSGQMNKFVKFPSPTIQIEGDPFSDDSHIQLFLDGEELLCDEPEDISMALGVAMGLHFIFETKPPYSMIILLIYRPPKPNPSFLPEISDLLTSLCSTSANIVILWDFNIHVDSPSGHSAVDFLSLLECLNLKQLVKVPTHTRGHILDLVITDSVPITHLQVTDLGVSDHKAVLMELAFLPPLAKSKRCMRFRNWKKISPASLSEDFLNFPAPTSQSLFYSNLIHKNPGNSKHPFSTIDHLLKPRAHSPNETTEEQCKSFIDYLKTKVNNIRSLQQLNSISFHPRPNVSTTAASPLFL</sequence>
<dbReference type="Pfam" id="PF14529">
    <property type="entry name" value="Exo_endo_phos_2"/>
    <property type="match status" value="1"/>
</dbReference>
<gene>
    <name evidence="2" type="ORF">SKAU_G00279150</name>
</gene>
<evidence type="ECO:0000259" key="1">
    <source>
        <dbReference type="Pfam" id="PF14529"/>
    </source>
</evidence>
<accession>A0A9Q1EWW0</accession>